<proteinExistence type="predicted"/>
<dbReference type="AlphaFoldDB" id="A0A6J4MA99"/>
<feature type="compositionally biased region" description="Basic and acidic residues" evidence="1">
    <location>
        <begin position="62"/>
        <end position="75"/>
    </location>
</feature>
<feature type="non-terminal residue" evidence="2">
    <location>
        <position position="131"/>
    </location>
</feature>
<dbReference type="EMBL" id="CADCUG010000143">
    <property type="protein sequence ID" value="CAA9354058.1"/>
    <property type="molecule type" value="Genomic_DNA"/>
</dbReference>
<protein>
    <submittedName>
        <fullName evidence="2">PaaD-like protein (DUF59) involved in Fe-S cluster assembly</fullName>
    </submittedName>
</protein>
<gene>
    <name evidence="2" type="ORF">AVDCRST_MAG29-2454</name>
</gene>
<sequence length="131" mass="14518">ERADAAGRRGAGHGRPRGPSGGRPRRHLGDERGRRHRGHARRRRPRARHQRRRSRTGVRRPGGRDQQRRDRHDADVGGLPAHRRHRGPDPAGPRRTGGRLPGQLGLDAAVGARQDHRGRARAAAGARLQPL</sequence>
<organism evidence="2">
    <name type="scientific">uncultured Nocardioidaceae bacterium</name>
    <dbReference type="NCBI Taxonomy" id="253824"/>
    <lineage>
        <taxon>Bacteria</taxon>
        <taxon>Bacillati</taxon>
        <taxon>Actinomycetota</taxon>
        <taxon>Actinomycetes</taxon>
        <taxon>Propionibacteriales</taxon>
        <taxon>Nocardioidaceae</taxon>
        <taxon>environmental samples</taxon>
    </lineage>
</organism>
<evidence type="ECO:0000256" key="1">
    <source>
        <dbReference type="SAM" id="MobiDB-lite"/>
    </source>
</evidence>
<feature type="non-terminal residue" evidence="2">
    <location>
        <position position="1"/>
    </location>
</feature>
<reference evidence="2" key="1">
    <citation type="submission" date="2020-02" db="EMBL/GenBank/DDBJ databases">
        <authorList>
            <person name="Meier V. D."/>
        </authorList>
    </citation>
    <scope>NUCLEOTIDE SEQUENCE</scope>
    <source>
        <strain evidence="2">AVDCRST_MAG29</strain>
    </source>
</reference>
<evidence type="ECO:0000313" key="2">
    <source>
        <dbReference type="EMBL" id="CAA9354058.1"/>
    </source>
</evidence>
<name>A0A6J4MA99_9ACTN</name>
<feature type="region of interest" description="Disordered" evidence="1">
    <location>
        <begin position="1"/>
        <end position="104"/>
    </location>
</feature>
<feature type="compositionally biased region" description="Basic residues" evidence="1">
    <location>
        <begin position="34"/>
        <end position="58"/>
    </location>
</feature>
<accession>A0A6J4MA99</accession>